<name>A0A834LDF9_RHOSS</name>
<evidence type="ECO:0000313" key="2">
    <source>
        <dbReference type="Proteomes" id="UP000626092"/>
    </source>
</evidence>
<proteinExistence type="predicted"/>
<evidence type="ECO:0000313" key="1">
    <source>
        <dbReference type="EMBL" id="KAF7129948.1"/>
    </source>
</evidence>
<dbReference type="AlphaFoldDB" id="A0A834LDF9"/>
<dbReference type="Proteomes" id="UP000626092">
    <property type="component" value="Unassembled WGS sequence"/>
</dbReference>
<dbReference type="EMBL" id="WJXA01000010">
    <property type="protein sequence ID" value="KAF7129948.1"/>
    <property type="molecule type" value="Genomic_DNA"/>
</dbReference>
<accession>A0A834LDF9</accession>
<reference evidence="1" key="1">
    <citation type="submission" date="2019-11" db="EMBL/GenBank/DDBJ databases">
        <authorList>
            <person name="Liu Y."/>
            <person name="Hou J."/>
            <person name="Li T.-Q."/>
            <person name="Guan C.-H."/>
            <person name="Wu X."/>
            <person name="Wu H.-Z."/>
            <person name="Ling F."/>
            <person name="Zhang R."/>
            <person name="Shi X.-G."/>
            <person name="Ren J.-P."/>
            <person name="Chen E.-F."/>
            <person name="Sun J.-M."/>
        </authorList>
    </citation>
    <scope>NUCLEOTIDE SEQUENCE</scope>
    <source>
        <strain evidence="1">Adult_tree_wgs_1</strain>
        <tissue evidence="1">Leaves</tissue>
    </source>
</reference>
<dbReference type="OrthoDB" id="1918952at2759"/>
<comment type="caution">
    <text evidence="1">The sequence shown here is derived from an EMBL/GenBank/DDBJ whole genome shotgun (WGS) entry which is preliminary data.</text>
</comment>
<sequence length="117" mass="13066">MRKIHSSLCIFYSFISFRLHERRQSGACRKLGIKLNHGGRGFLLVRSSTQAMVSPVSTLDEFARGSPRTPRSLVDEEERAIAEKGFFSASDSAQHAARWVETGAVAVIIPLIFQLLF</sequence>
<organism evidence="1 2">
    <name type="scientific">Rhododendron simsii</name>
    <name type="common">Sims's rhododendron</name>
    <dbReference type="NCBI Taxonomy" id="118357"/>
    <lineage>
        <taxon>Eukaryota</taxon>
        <taxon>Viridiplantae</taxon>
        <taxon>Streptophyta</taxon>
        <taxon>Embryophyta</taxon>
        <taxon>Tracheophyta</taxon>
        <taxon>Spermatophyta</taxon>
        <taxon>Magnoliopsida</taxon>
        <taxon>eudicotyledons</taxon>
        <taxon>Gunneridae</taxon>
        <taxon>Pentapetalae</taxon>
        <taxon>asterids</taxon>
        <taxon>Ericales</taxon>
        <taxon>Ericaceae</taxon>
        <taxon>Ericoideae</taxon>
        <taxon>Rhodoreae</taxon>
        <taxon>Rhododendron</taxon>
    </lineage>
</organism>
<keyword evidence="2" id="KW-1185">Reference proteome</keyword>
<gene>
    <name evidence="1" type="ORF">RHSIM_Rhsim10G0179800</name>
</gene>
<protein>
    <submittedName>
        <fullName evidence="1">Uncharacterized protein</fullName>
    </submittedName>
</protein>